<evidence type="ECO:0008006" key="2">
    <source>
        <dbReference type="Google" id="ProtNLM"/>
    </source>
</evidence>
<protein>
    <recommendedName>
        <fullName evidence="2">F-box domain-containing protein</fullName>
    </recommendedName>
</protein>
<accession>A0A8H7XKZ8</accession>
<dbReference type="EMBL" id="JAFIQS010000023">
    <property type="protein sequence ID" value="KAG5161911.1"/>
    <property type="molecule type" value="Genomic_DNA"/>
</dbReference>
<gene>
    <name evidence="1" type="ORF">JR316_013199</name>
</gene>
<proteinExistence type="predicted"/>
<comment type="caution">
    <text evidence="1">The sequence shown here is derived from an EMBL/GenBank/DDBJ whole genome shotgun (WGS) entry which is preliminary data.</text>
</comment>
<organism evidence="1">
    <name type="scientific">Psilocybe cubensis</name>
    <name type="common">Psychedelic mushroom</name>
    <name type="synonym">Stropharia cubensis</name>
    <dbReference type="NCBI Taxonomy" id="181762"/>
    <lineage>
        <taxon>Eukaryota</taxon>
        <taxon>Fungi</taxon>
        <taxon>Dikarya</taxon>
        <taxon>Basidiomycota</taxon>
        <taxon>Agaricomycotina</taxon>
        <taxon>Agaricomycetes</taxon>
        <taxon>Agaricomycetidae</taxon>
        <taxon>Agaricales</taxon>
        <taxon>Agaricineae</taxon>
        <taxon>Strophariaceae</taxon>
        <taxon>Psilocybe</taxon>
    </lineage>
</organism>
<dbReference type="OrthoDB" id="3131706at2759"/>
<reference evidence="1" key="1">
    <citation type="submission" date="2021-02" db="EMBL/GenBank/DDBJ databases">
        <title>Psilocybe cubensis genome.</title>
        <authorList>
            <person name="Mckernan K.J."/>
            <person name="Crawford S."/>
            <person name="Trippe A."/>
            <person name="Kane L.T."/>
            <person name="Mclaughlin S."/>
        </authorList>
    </citation>
    <scope>NUCLEOTIDE SEQUENCE [LARGE SCALE GENOMIC DNA]</scope>
    <source>
        <strain evidence="1">MGC-MH-2018</strain>
    </source>
</reference>
<dbReference type="AlphaFoldDB" id="A0A8H7XKZ8"/>
<name>A0A8H7XKZ8_PSICU</name>
<evidence type="ECO:0000313" key="1">
    <source>
        <dbReference type="EMBL" id="KAG5161911.1"/>
    </source>
</evidence>
<sequence length="452" mass="51578">MDSDDRTFTESLGSQLPPEIVDLIIRFAVPELDPHSLSSVALTSQHHRVLANTQRFSSISFICFEEGRHNRKEEKRIVRLSRLMQRGGRPLNMRATRTFITSLSLRERGGHSFAFFRNADALCVIFDNLFRDPAILDAPKRILSIDIGRDQKLSNWNGPLLQSLLSLLRTSYLNELHLLKGGGLPVDLVLGSNVEHLRFGSWAQFGNRLPKGSARPVTLKSLWIEFWAGYDLEVYIKFICGKKEAPPTIFSCLTTLTVFYASNELIATILGMTKCLETLTVGVHFSKKGVDDEPFIPYHSLPFLKNLHIKCRYDTVYSITQESVPIKMLGGFTPPPLLESLTVSIISTIQHYDMWEYPMFEQVRLFTPWRRNVWDEHLAALPLRSTTKVDVEVEMCSLMGTSSNPDPPRWKEQLDAYFKAAFPLCADVHHKFRVFFHGSNYPWRTVGETAQV</sequence>